<dbReference type="EMBL" id="AFQF01000979">
    <property type="protein sequence ID" value="EGU86531.1"/>
    <property type="molecule type" value="Genomic_DNA"/>
</dbReference>
<sequence>MNLPGGSNYMKPKGVQSGGHGLGHMSDVPVSAFDLIFRLHHCNSDRLLATWQCLNWKAWFDKVRYKQNVTKVEDKKKGDPLLPFHRVETDIPATGLTLQPISRTSIPGQKHCAAIFNNNKKAENVDIFGPTSTENETWNDYVINVIYDRYALGGSSYSIQLWLGGDGENSDTTFRDEENLIGQVYSFAGMDPSEGGCSNCASQKGKGVLFRAQVLLTIRIHHLRWEFVQIGDQERPAKDFRHTTFSVFRGTGKPRTTPDDADMALPPIYVGNKILPEVTEKSSCGVTSKYKLLGISQVMNFRMFSD</sequence>
<gene>
    <name evidence="7" type="ORF">FOXB_02965</name>
</gene>
<dbReference type="InterPro" id="IPR041640">
    <property type="entry name" value="Tyrosinase_C"/>
</dbReference>
<comment type="cofactor">
    <cofactor evidence="1">
        <name>Cu(2+)</name>
        <dbReference type="ChEBI" id="CHEBI:29036"/>
    </cofactor>
</comment>
<feature type="domain" description="Tyrosinase copper-binding" evidence="5">
    <location>
        <begin position="21"/>
        <end position="52"/>
    </location>
</feature>
<dbReference type="Gene3D" id="1.10.1280.10">
    <property type="entry name" value="Di-copper center containing domain from catechol oxidase"/>
    <property type="match status" value="1"/>
</dbReference>
<evidence type="ECO:0000313" key="7">
    <source>
        <dbReference type="EMBL" id="EGU86531.1"/>
    </source>
</evidence>
<evidence type="ECO:0000256" key="4">
    <source>
        <dbReference type="SAM" id="MobiDB-lite"/>
    </source>
</evidence>
<evidence type="ECO:0000259" key="6">
    <source>
        <dbReference type="Pfam" id="PF18132"/>
    </source>
</evidence>
<dbReference type="SUPFAM" id="SSF48056">
    <property type="entry name" value="Di-copper centre-containing domain"/>
    <property type="match status" value="1"/>
</dbReference>
<evidence type="ECO:0000256" key="3">
    <source>
        <dbReference type="ARBA" id="ARBA00023033"/>
    </source>
</evidence>
<protein>
    <submittedName>
        <fullName evidence="7">Uncharacterized protein</fullName>
    </submittedName>
</protein>
<accession>F9F990</accession>
<feature type="domain" description="Tyrosinase C-terminal" evidence="6">
    <location>
        <begin position="140"/>
        <end position="222"/>
    </location>
</feature>
<dbReference type="InterPro" id="IPR008922">
    <property type="entry name" value="Di-copper_centre_dom_sf"/>
</dbReference>
<dbReference type="STRING" id="660025.F9F990"/>
<evidence type="ECO:0000259" key="5">
    <source>
        <dbReference type="Pfam" id="PF00264"/>
    </source>
</evidence>
<feature type="region of interest" description="Disordered" evidence="4">
    <location>
        <begin position="1"/>
        <end position="20"/>
    </location>
</feature>
<dbReference type="GO" id="GO:0004497">
    <property type="term" value="F:monooxygenase activity"/>
    <property type="evidence" value="ECO:0007669"/>
    <property type="project" value="UniProtKB-KW"/>
</dbReference>
<evidence type="ECO:0000256" key="2">
    <source>
        <dbReference type="ARBA" id="ARBA00023002"/>
    </source>
</evidence>
<dbReference type="InterPro" id="IPR002227">
    <property type="entry name" value="Tyrosinase_Cu-bd"/>
</dbReference>
<dbReference type="Pfam" id="PF18132">
    <property type="entry name" value="Tyrosinase_C"/>
    <property type="match status" value="1"/>
</dbReference>
<comment type="caution">
    <text evidence="7">The sequence shown here is derived from an EMBL/GenBank/DDBJ whole genome shotgun (WGS) entry which is preliminary data.</text>
</comment>
<keyword evidence="3" id="KW-0503">Monooxygenase</keyword>
<name>F9F990_FUSOF</name>
<reference evidence="7" key="1">
    <citation type="journal article" date="2012" name="Mol. Plant Microbe Interact.">
        <title>A highly conserved effector in Fusarium oxysporum is required for full virulence on Arabidopsis.</title>
        <authorList>
            <person name="Thatcher L.F."/>
            <person name="Gardiner D.M."/>
            <person name="Kazan K."/>
            <person name="Manners J."/>
        </authorList>
    </citation>
    <scope>NUCLEOTIDE SEQUENCE [LARGE SCALE GENOMIC DNA]</scope>
    <source>
        <strain evidence="7">Fo5176</strain>
    </source>
</reference>
<evidence type="ECO:0000256" key="1">
    <source>
        <dbReference type="ARBA" id="ARBA00001973"/>
    </source>
</evidence>
<dbReference type="Pfam" id="PF00264">
    <property type="entry name" value="Tyrosinase"/>
    <property type="match status" value="1"/>
</dbReference>
<dbReference type="Gene3D" id="2.60.310.20">
    <property type="match status" value="1"/>
</dbReference>
<proteinExistence type="predicted"/>
<organism evidence="7">
    <name type="scientific">Fusarium oxysporum (strain Fo5176)</name>
    <name type="common">Fusarium vascular wilt</name>
    <dbReference type="NCBI Taxonomy" id="660025"/>
    <lineage>
        <taxon>Eukaryota</taxon>
        <taxon>Fungi</taxon>
        <taxon>Dikarya</taxon>
        <taxon>Ascomycota</taxon>
        <taxon>Pezizomycotina</taxon>
        <taxon>Sordariomycetes</taxon>
        <taxon>Hypocreomycetidae</taxon>
        <taxon>Hypocreales</taxon>
        <taxon>Nectriaceae</taxon>
        <taxon>Fusarium</taxon>
        <taxon>Fusarium oxysporum species complex</taxon>
    </lineage>
</organism>
<keyword evidence="2" id="KW-0560">Oxidoreductase</keyword>
<dbReference type="OrthoDB" id="1658288at2759"/>
<dbReference type="AlphaFoldDB" id="F9F990"/>